<reference evidence="1" key="1">
    <citation type="submission" date="2020-03" db="EMBL/GenBank/DDBJ databases">
        <title>Molecular networking-based the target discovery of potent antiproliferative macrolactams: 5/6/7/16 polycyclic ansamycins and glycosylated trienomycin from Streptomyces cacaoi subsp. asoensis.</title>
        <authorList>
            <person name="Liu L.-L."/>
        </authorList>
    </citation>
    <scope>NUCLEOTIDE SEQUENCE [LARGE SCALE GENOMIC DNA]</scope>
    <source>
        <strain evidence="1">H2S5</strain>
    </source>
</reference>
<accession>A0A6M4WT78</accession>
<keyword evidence="2" id="KW-1185">Reference proteome</keyword>
<proteinExistence type="predicted"/>
<sequence length="165" mass="18380">MVNGIEFFHCPWDDHPAALVWGARVDGVDLRALTAWATRELWRPELAGQFEDQERESAELIWRQHGGLGVLDFTENPFLRTAGRTPLLGCPCGIWQCWPLMARVAVTPTTVTWSGLHYPEREEWGELPIGPFVFERTAYEASLSAPAVLAEDPLGPVPESLGCVP</sequence>
<protein>
    <submittedName>
        <fullName evidence="1">Uncharacterized protein</fullName>
    </submittedName>
</protein>
<evidence type="ECO:0000313" key="2">
    <source>
        <dbReference type="Proteomes" id="UP000502665"/>
    </source>
</evidence>
<dbReference type="AlphaFoldDB" id="A0A6M4WT78"/>
<dbReference type="Proteomes" id="UP000502665">
    <property type="component" value="Chromosome"/>
</dbReference>
<organism evidence="1 2">
    <name type="scientific">Streptomyces asoensis</name>
    <dbReference type="NCBI Taxonomy" id="249586"/>
    <lineage>
        <taxon>Bacteria</taxon>
        <taxon>Bacillati</taxon>
        <taxon>Actinomycetota</taxon>
        <taxon>Actinomycetes</taxon>
        <taxon>Kitasatosporales</taxon>
        <taxon>Streptomycetaceae</taxon>
        <taxon>Streptomyces</taxon>
    </lineage>
</organism>
<dbReference type="EMBL" id="CP049838">
    <property type="protein sequence ID" value="QJT03358.1"/>
    <property type="molecule type" value="Genomic_DNA"/>
</dbReference>
<gene>
    <name evidence="1" type="ORF">G9272_26315</name>
</gene>
<evidence type="ECO:0000313" key="1">
    <source>
        <dbReference type="EMBL" id="QJT03358.1"/>
    </source>
</evidence>
<name>A0A6M4WT78_9ACTN</name>